<dbReference type="InterPro" id="IPR028002">
    <property type="entry name" value="Myb_DNA-bind_5"/>
</dbReference>
<dbReference type="EMBL" id="JAFJMO010000014">
    <property type="protein sequence ID" value="KAJ8256587.1"/>
    <property type="molecule type" value="Genomic_DNA"/>
</dbReference>
<dbReference type="Proteomes" id="UP001152803">
    <property type="component" value="Unassembled WGS sequence"/>
</dbReference>
<sequence>MVGSTEEPLSLTGWAEHVVARGEARRRIRKLVRERKMSGFFYSPRGRGAGGLPFRKRKSRFTFDEVQLLLNEVRNNRHIVIGKFNSGVSADVKKRTWAEITARINEISECPREIIEIIKKWSDLKCDTKRKVAAMRAGPGGASSALRISRDLSPVENIVHEILQLPPRDSSSGGFPGGWAGLGGGRLEENGDDDDDDDDVIMGMPGSVSANGRLDLPPMLPMPHLPPHPLGLPNAMPLPLPLPPHPLALKGELTMPHSVYGLSVRDSAFSLAVSGDPPVSSYEMQYEIPHAEDQALDDSDGERREGPRPSPAEEEQHLPGLRRMAPSSVRSSSSSSSAAAPAPSSSSAPAPPAPATPPQPPAGAPQGLSARDSMLQSASASVREQHATNALLETVSRSLVLLSESLQQLVETQQEFVRDSLRLQQETVHVLRDFSTGALALMRDKLNGRPPP</sequence>
<organism evidence="3 4">
    <name type="scientific">Conger conger</name>
    <name type="common">Conger eel</name>
    <name type="synonym">Muraena conger</name>
    <dbReference type="NCBI Taxonomy" id="82655"/>
    <lineage>
        <taxon>Eukaryota</taxon>
        <taxon>Metazoa</taxon>
        <taxon>Chordata</taxon>
        <taxon>Craniata</taxon>
        <taxon>Vertebrata</taxon>
        <taxon>Euteleostomi</taxon>
        <taxon>Actinopterygii</taxon>
        <taxon>Neopterygii</taxon>
        <taxon>Teleostei</taxon>
        <taxon>Anguilliformes</taxon>
        <taxon>Congridae</taxon>
        <taxon>Conger</taxon>
    </lineage>
</organism>
<feature type="domain" description="Myb/SANT-like DNA-binding" evidence="2">
    <location>
        <begin position="57"/>
        <end position="133"/>
    </location>
</feature>
<dbReference type="PANTHER" id="PTHR23098">
    <property type="entry name" value="AGAP001331-PA-RELATED"/>
    <property type="match status" value="1"/>
</dbReference>
<feature type="compositionally biased region" description="Low complexity" evidence="1">
    <location>
        <begin position="325"/>
        <end position="348"/>
    </location>
</feature>
<name>A0A9Q1D348_CONCO</name>
<evidence type="ECO:0000259" key="2">
    <source>
        <dbReference type="Pfam" id="PF13873"/>
    </source>
</evidence>
<feature type="region of interest" description="Disordered" evidence="1">
    <location>
        <begin position="173"/>
        <end position="194"/>
    </location>
</feature>
<feature type="region of interest" description="Disordered" evidence="1">
    <location>
        <begin position="292"/>
        <end position="382"/>
    </location>
</feature>
<protein>
    <recommendedName>
        <fullName evidence="2">Myb/SANT-like DNA-binding domain-containing protein</fullName>
    </recommendedName>
</protein>
<evidence type="ECO:0000313" key="3">
    <source>
        <dbReference type="EMBL" id="KAJ8256587.1"/>
    </source>
</evidence>
<dbReference type="OrthoDB" id="8730579at2759"/>
<feature type="compositionally biased region" description="Pro residues" evidence="1">
    <location>
        <begin position="349"/>
        <end position="363"/>
    </location>
</feature>
<evidence type="ECO:0000313" key="4">
    <source>
        <dbReference type="Proteomes" id="UP001152803"/>
    </source>
</evidence>
<proteinExistence type="predicted"/>
<reference evidence="3" key="1">
    <citation type="journal article" date="2023" name="Science">
        <title>Genome structures resolve the early diversification of teleost fishes.</title>
        <authorList>
            <person name="Parey E."/>
            <person name="Louis A."/>
            <person name="Montfort J."/>
            <person name="Bouchez O."/>
            <person name="Roques C."/>
            <person name="Iampietro C."/>
            <person name="Lluch J."/>
            <person name="Castinel A."/>
            <person name="Donnadieu C."/>
            <person name="Desvignes T."/>
            <person name="Floi Bucao C."/>
            <person name="Jouanno E."/>
            <person name="Wen M."/>
            <person name="Mejri S."/>
            <person name="Dirks R."/>
            <person name="Jansen H."/>
            <person name="Henkel C."/>
            <person name="Chen W.J."/>
            <person name="Zahm M."/>
            <person name="Cabau C."/>
            <person name="Klopp C."/>
            <person name="Thompson A.W."/>
            <person name="Robinson-Rechavi M."/>
            <person name="Braasch I."/>
            <person name="Lecointre G."/>
            <person name="Bobe J."/>
            <person name="Postlethwait J.H."/>
            <person name="Berthelot C."/>
            <person name="Roest Crollius H."/>
            <person name="Guiguen Y."/>
        </authorList>
    </citation>
    <scope>NUCLEOTIDE SEQUENCE</scope>
    <source>
        <strain evidence="3">Concon-B</strain>
    </source>
</reference>
<keyword evidence="4" id="KW-1185">Reference proteome</keyword>
<dbReference type="AlphaFoldDB" id="A0A9Q1D348"/>
<accession>A0A9Q1D348</accession>
<dbReference type="PANTHER" id="PTHR23098:SF3">
    <property type="entry name" value="MYB-RELATED TRANSCRIPTION FACTOR, PARTNER OF PROFILIN"/>
    <property type="match status" value="1"/>
</dbReference>
<feature type="compositionally biased region" description="Gly residues" evidence="1">
    <location>
        <begin position="174"/>
        <end position="185"/>
    </location>
</feature>
<evidence type="ECO:0000256" key="1">
    <source>
        <dbReference type="SAM" id="MobiDB-lite"/>
    </source>
</evidence>
<dbReference type="GO" id="GO:0005634">
    <property type="term" value="C:nucleus"/>
    <property type="evidence" value="ECO:0007669"/>
    <property type="project" value="TreeGrafter"/>
</dbReference>
<dbReference type="Pfam" id="PF13873">
    <property type="entry name" value="Myb_DNA-bind_5"/>
    <property type="match status" value="1"/>
</dbReference>
<comment type="caution">
    <text evidence="3">The sequence shown here is derived from an EMBL/GenBank/DDBJ whole genome shotgun (WGS) entry which is preliminary data.</text>
</comment>
<gene>
    <name evidence="3" type="ORF">COCON_G00187390</name>
</gene>